<proteinExistence type="predicted"/>
<feature type="transmembrane region" description="Helical" evidence="1">
    <location>
        <begin position="36"/>
        <end position="53"/>
    </location>
</feature>
<keyword evidence="1" id="KW-1133">Transmembrane helix</keyword>
<feature type="transmembrane region" description="Helical" evidence="1">
    <location>
        <begin position="145"/>
        <end position="165"/>
    </location>
</feature>
<dbReference type="InterPro" id="IPR003675">
    <property type="entry name" value="Rce1/LyrA-like_dom"/>
</dbReference>
<feature type="domain" description="CAAX prenyl protease 2/Lysostaphin resistance protein A-like" evidence="2">
    <location>
        <begin position="112"/>
        <end position="203"/>
    </location>
</feature>
<reference evidence="3 4" key="1">
    <citation type="submission" date="2019-11" db="EMBL/GenBank/DDBJ databases">
        <title>Novel species isolated from a subtropical stream in China.</title>
        <authorList>
            <person name="Lu H."/>
        </authorList>
    </citation>
    <scope>NUCLEOTIDE SEQUENCE [LARGE SCALE GENOMIC DNA]</scope>
    <source>
        <strain evidence="3 4">FT80W</strain>
    </source>
</reference>
<keyword evidence="1" id="KW-0812">Transmembrane</keyword>
<evidence type="ECO:0000313" key="4">
    <source>
        <dbReference type="Proteomes" id="UP000433309"/>
    </source>
</evidence>
<protein>
    <submittedName>
        <fullName evidence="3">CAAX prenyl protease-related protein</fullName>
    </submittedName>
</protein>
<dbReference type="Pfam" id="PF02517">
    <property type="entry name" value="Rce1-like"/>
    <property type="match status" value="1"/>
</dbReference>
<accession>A0A6I2L835</accession>
<sequence>MPPHAWPRIAPFAAYMAFVVLADLLARAGWAAPSLLWLYPLKIAAVVVLLLCYRRHYAELAAGRPRWRELWLALAAGVLVLVLWLHLDADWMVMGTSPGYQPLEQGRLHWPLLLVRLAGGVLVVPLMEELFWRSFLLRWISAPDFLAQSPAAVTLRAFVVAALLFGVEHQLWLAGVVAGAVYSGLYMYSRNLWTPILAHAITNGGLGLWIIATGNWTYW</sequence>
<comment type="caution">
    <text evidence="3">The sequence shown here is derived from an EMBL/GenBank/DDBJ whole genome shotgun (WGS) entry which is preliminary data.</text>
</comment>
<dbReference type="NCBIfam" id="TIGR03008">
    <property type="entry name" value="pepcterm_CAAX"/>
    <property type="match status" value="1"/>
</dbReference>
<feature type="transmembrane region" description="Helical" evidence="1">
    <location>
        <begin position="107"/>
        <end position="124"/>
    </location>
</feature>
<keyword evidence="4" id="KW-1185">Reference proteome</keyword>
<dbReference type="AlphaFoldDB" id="A0A6I2L835"/>
<dbReference type="InterPro" id="IPR014346">
    <property type="entry name" value="Prenyl_protease-related"/>
</dbReference>
<dbReference type="GO" id="GO:0080120">
    <property type="term" value="P:CAAX-box protein maturation"/>
    <property type="evidence" value="ECO:0007669"/>
    <property type="project" value="UniProtKB-ARBA"/>
</dbReference>
<evidence type="ECO:0000259" key="2">
    <source>
        <dbReference type="Pfam" id="PF02517"/>
    </source>
</evidence>
<feature type="transmembrane region" description="Helical" evidence="1">
    <location>
        <begin position="171"/>
        <end position="189"/>
    </location>
</feature>
<evidence type="ECO:0000256" key="1">
    <source>
        <dbReference type="SAM" id="Phobius"/>
    </source>
</evidence>
<feature type="transmembrane region" description="Helical" evidence="1">
    <location>
        <begin position="69"/>
        <end position="87"/>
    </location>
</feature>
<feature type="transmembrane region" description="Helical" evidence="1">
    <location>
        <begin position="12"/>
        <end position="30"/>
    </location>
</feature>
<feature type="transmembrane region" description="Helical" evidence="1">
    <location>
        <begin position="196"/>
        <end position="218"/>
    </location>
</feature>
<name>A0A6I2L835_9BURK</name>
<evidence type="ECO:0000313" key="3">
    <source>
        <dbReference type="EMBL" id="MRW93024.1"/>
    </source>
</evidence>
<gene>
    <name evidence="3" type="ORF">GJ699_23785</name>
</gene>
<keyword evidence="1" id="KW-0472">Membrane</keyword>
<keyword evidence="3" id="KW-0645">Protease</keyword>
<dbReference type="EMBL" id="WKJK01000014">
    <property type="protein sequence ID" value="MRW93024.1"/>
    <property type="molecule type" value="Genomic_DNA"/>
</dbReference>
<organism evidence="3 4">
    <name type="scientific">Duganella guangzhouensis</name>
    <dbReference type="NCBI Taxonomy" id="2666084"/>
    <lineage>
        <taxon>Bacteria</taxon>
        <taxon>Pseudomonadati</taxon>
        <taxon>Pseudomonadota</taxon>
        <taxon>Betaproteobacteria</taxon>
        <taxon>Burkholderiales</taxon>
        <taxon>Oxalobacteraceae</taxon>
        <taxon>Telluria group</taxon>
        <taxon>Duganella</taxon>
    </lineage>
</organism>
<keyword evidence="3" id="KW-0378">Hydrolase</keyword>
<dbReference type="GO" id="GO:0004175">
    <property type="term" value="F:endopeptidase activity"/>
    <property type="evidence" value="ECO:0007669"/>
    <property type="project" value="UniProtKB-ARBA"/>
</dbReference>
<dbReference type="GO" id="GO:0006508">
    <property type="term" value="P:proteolysis"/>
    <property type="evidence" value="ECO:0007669"/>
    <property type="project" value="UniProtKB-KW"/>
</dbReference>
<dbReference type="Proteomes" id="UP000433309">
    <property type="component" value="Unassembled WGS sequence"/>
</dbReference>